<dbReference type="InterPro" id="IPR001077">
    <property type="entry name" value="COMT_C"/>
</dbReference>
<dbReference type="Proteomes" id="UP000800092">
    <property type="component" value="Unassembled WGS sequence"/>
</dbReference>
<evidence type="ECO:0000313" key="6">
    <source>
        <dbReference type="EMBL" id="KAF2233363.1"/>
    </source>
</evidence>
<dbReference type="CDD" id="cd02440">
    <property type="entry name" value="AdoMet_MTases"/>
    <property type="match status" value="1"/>
</dbReference>
<keyword evidence="2 6" id="KW-0808">Transferase</keyword>
<evidence type="ECO:0000259" key="4">
    <source>
        <dbReference type="Pfam" id="PF00891"/>
    </source>
</evidence>
<dbReference type="Pfam" id="PF00891">
    <property type="entry name" value="Methyltransf_2"/>
    <property type="match status" value="1"/>
</dbReference>
<dbReference type="AlphaFoldDB" id="A0A6A6H775"/>
<dbReference type="Pfam" id="PF08100">
    <property type="entry name" value="Dimerisation"/>
    <property type="match status" value="1"/>
</dbReference>
<dbReference type="PANTHER" id="PTHR43712">
    <property type="entry name" value="PUTATIVE (AFU_ORTHOLOGUE AFUA_4G14580)-RELATED"/>
    <property type="match status" value="1"/>
</dbReference>
<dbReference type="InterPro" id="IPR016461">
    <property type="entry name" value="COMT-like"/>
</dbReference>
<dbReference type="PROSITE" id="PS51683">
    <property type="entry name" value="SAM_OMT_II"/>
    <property type="match status" value="1"/>
</dbReference>
<feature type="domain" description="O-methyltransferase dimerisation" evidence="5">
    <location>
        <begin position="89"/>
        <end position="162"/>
    </location>
</feature>
<dbReference type="SUPFAM" id="SSF53335">
    <property type="entry name" value="S-adenosyl-L-methionine-dependent methyltransferases"/>
    <property type="match status" value="1"/>
</dbReference>
<organism evidence="6 7">
    <name type="scientific">Viridothelium virens</name>
    <name type="common">Speckled blister lichen</name>
    <name type="synonym">Trypethelium virens</name>
    <dbReference type="NCBI Taxonomy" id="1048519"/>
    <lineage>
        <taxon>Eukaryota</taxon>
        <taxon>Fungi</taxon>
        <taxon>Dikarya</taxon>
        <taxon>Ascomycota</taxon>
        <taxon>Pezizomycotina</taxon>
        <taxon>Dothideomycetes</taxon>
        <taxon>Dothideomycetes incertae sedis</taxon>
        <taxon>Trypetheliales</taxon>
        <taxon>Trypetheliaceae</taxon>
        <taxon>Viridothelium</taxon>
    </lineage>
</organism>
<evidence type="ECO:0000256" key="2">
    <source>
        <dbReference type="ARBA" id="ARBA00022679"/>
    </source>
</evidence>
<dbReference type="InterPro" id="IPR036390">
    <property type="entry name" value="WH_DNA-bd_sf"/>
</dbReference>
<evidence type="ECO:0000259" key="5">
    <source>
        <dbReference type="Pfam" id="PF08100"/>
    </source>
</evidence>
<feature type="domain" description="O-methyltransferase C-terminal" evidence="4">
    <location>
        <begin position="202"/>
        <end position="407"/>
    </location>
</feature>
<accession>A0A6A6H775</accession>
<dbReference type="PANTHER" id="PTHR43712:SF12">
    <property type="entry name" value="STERIGMATOCYSTIN 8-O-METHYLTRANSFERASE"/>
    <property type="match status" value="1"/>
</dbReference>
<dbReference type="InterPro" id="IPR012967">
    <property type="entry name" value="COMT_dimerisation"/>
</dbReference>
<name>A0A6A6H775_VIRVR</name>
<proteinExistence type="predicted"/>
<dbReference type="Gene3D" id="3.40.50.150">
    <property type="entry name" value="Vaccinia Virus protein VP39"/>
    <property type="match status" value="1"/>
</dbReference>
<dbReference type="OrthoDB" id="2410195at2759"/>
<keyword evidence="3" id="KW-0949">S-adenosyl-L-methionine</keyword>
<dbReference type="GO" id="GO:0032259">
    <property type="term" value="P:methylation"/>
    <property type="evidence" value="ECO:0007669"/>
    <property type="project" value="UniProtKB-KW"/>
</dbReference>
<protein>
    <submittedName>
        <fullName evidence="6">S-adenosyl-L-methionine-dependent methyltransferase</fullName>
    </submittedName>
</protein>
<evidence type="ECO:0000256" key="3">
    <source>
        <dbReference type="ARBA" id="ARBA00022691"/>
    </source>
</evidence>
<dbReference type="SUPFAM" id="SSF46785">
    <property type="entry name" value="Winged helix' DNA-binding domain"/>
    <property type="match status" value="1"/>
</dbReference>
<evidence type="ECO:0000313" key="7">
    <source>
        <dbReference type="Proteomes" id="UP000800092"/>
    </source>
</evidence>
<keyword evidence="7" id="KW-1185">Reference proteome</keyword>
<dbReference type="EMBL" id="ML991807">
    <property type="protein sequence ID" value="KAF2233363.1"/>
    <property type="molecule type" value="Genomic_DNA"/>
</dbReference>
<evidence type="ECO:0000256" key="1">
    <source>
        <dbReference type="ARBA" id="ARBA00022603"/>
    </source>
</evidence>
<dbReference type="InterPro" id="IPR029063">
    <property type="entry name" value="SAM-dependent_MTases_sf"/>
</dbReference>
<dbReference type="Gene3D" id="1.10.10.10">
    <property type="entry name" value="Winged helix-like DNA-binding domain superfamily/Winged helix DNA-binding domain"/>
    <property type="match status" value="1"/>
</dbReference>
<gene>
    <name evidence="6" type="ORF">EV356DRAFT_448417</name>
</gene>
<sequence length="434" mass="48785">MTHPKSTTESNSTDLLALAKSVLTLTQSLIAHLSDLSHPCPSFQPTSSGPPLDLKYESLRSQLNTTATDLLRLVNGPKNTFRTLFCTHYDLAAYQVALELNFFGAVPLEGAVRVEDVAAKVGMDVDRVSRVLRFLGTHRVFKELEGKDCRGMFEHTAASAMVARDHRLRDAFLMQADEMFNAASQTSTCVRNAPWESNAVNSPFSTRHGMSLYQFYEKNRDKAARFASAMAGITQLDRQVKELRDEFDWGSLPKGSIVDVGGGSGHISISLARAFPHLDFIIQDVSTLMLDQGTKLWAGDLQNRVRFMQHDFFQPQPIYNASAFFMRQIMHNWTDVDCIRLFRAFIPALEQCPKGTPLLINDTIIPGPGEKTCFEEYQLRQLDIGMWVVLGAKQRSREEFEMLMKEADPRFRLVKVDSTGAMGLLEVHLGVQER</sequence>
<keyword evidence="1 6" id="KW-0489">Methyltransferase</keyword>
<dbReference type="InterPro" id="IPR036388">
    <property type="entry name" value="WH-like_DNA-bd_sf"/>
</dbReference>
<reference evidence="6" key="1">
    <citation type="journal article" date="2020" name="Stud. Mycol.">
        <title>101 Dothideomycetes genomes: a test case for predicting lifestyles and emergence of pathogens.</title>
        <authorList>
            <person name="Haridas S."/>
            <person name="Albert R."/>
            <person name="Binder M."/>
            <person name="Bloem J."/>
            <person name="Labutti K."/>
            <person name="Salamov A."/>
            <person name="Andreopoulos B."/>
            <person name="Baker S."/>
            <person name="Barry K."/>
            <person name="Bills G."/>
            <person name="Bluhm B."/>
            <person name="Cannon C."/>
            <person name="Castanera R."/>
            <person name="Culley D."/>
            <person name="Daum C."/>
            <person name="Ezra D."/>
            <person name="Gonzalez J."/>
            <person name="Henrissat B."/>
            <person name="Kuo A."/>
            <person name="Liang C."/>
            <person name="Lipzen A."/>
            <person name="Lutzoni F."/>
            <person name="Magnuson J."/>
            <person name="Mondo S."/>
            <person name="Nolan M."/>
            <person name="Ohm R."/>
            <person name="Pangilinan J."/>
            <person name="Park H.-J."/>
            <person name="Ramirez L."/>
            <person name="Alfaro M."/>
            <person name="Sun H."/>
            <person name="Tritt A."/>
            <person name="Yoshinaga Y."/>
            <person name="Zwiers L.-H."/>
            <person name="Turgeon B."/>
            <person name="Goodwin S."/>
            <person name="Spatafora J."/>
            <person name="Crous P."/>
            <person name="Grigoriev I."/>
        </authorList>
    </citation>
    <scope>NUCLEOTIDE SEQUENCE</scope>
    <source>
        <strain evidence="6">Tuck. ex Michener</strain>
    </source>
</reference>
<dbReference type="GO" id="GO:0008171">
    <property type="term" value="F:O-methyltransferase activity"/>
    <property type="evidence" value="ECO:0007669"/>
    <property type="project" value="InterPro"/>
</dbReference>